<dbReference type="InterPro" id="IPR024078">
    <property type="entry name" value="LmbE-like_dom_sf"/>
</dbReference>
<evidence type="ECO:0000313" key="1">
    <source>
        <dbReference type="EMBL" id="MCI0184278.1"/>
    </source>
</evidence>
<accession>A0A9X1VA99</accession>
<evidence type="ECO:0000313" key="2">
    <source>
        <dbReference type="Proteomes" id="UP001139263"/>
    </source>
</evidence>
<dbReference type="RefSeq" id="WP_241715796.1">
    <property type="nucleotide sequence ID" value="NZ_JALBUF010000011.1"/>
</dbReference>
<keyword evidence="1" id="KW-0378">Hydrolase</keyword>
<sequence>MAETFILAFGAHPDDVELGAGATCALHAKDGVVICDLTAAEMSSNGNPELRWKEATIASEELGVGARICLGLQDRGLFVTADTISALVKVIRTFQPHIILAPHASDRHPDHGQCANLVREALFSSGLRKHEDGLTPYRPSAFYHYFINGMEKATFAVDVSSVYEKKRAALAAYSSQFYPSSGVHTALTRSSFLPMIEGRDRIFGQAIGSDFGEGFWQADPLYASSLKANIRSF</sequence>
<dbReference type="PANTHER" id="PTHR12993">
    <property type="entry name" value="N-ACETYLGLUCOSAMINYL-PHOSPHATIDYLINOSITOL DE-N-ACETYLASE-RELATED"/>
    <property type="match status" value="1"/>
</dbReference>
<dbReference type="InterPro" id="IPR023842">
    <property type="entry name" value="Bacillithiol_biosynth_BshB1"/>
</dbReference>
<dbReference type="NCBIfam" id="TIGR04001">
    <property type="entry name" value="thiol_BshB1"/>
    <property type="match status" value="1"/>
</dbReference>
<dbReference type="PANTHER" id="PTHR12993:SF30">
    <property type="entry name" value="N-ACETYL-ALPHA-D-GLUCOSAMINYL L-MALATE DEACETYLASE 1"/>
    <property type="match status" value="1"/>
</dbReference>
<protein>
    <submittedName>
        <fullName evidence="1">N-acetyl-alpha-D-glucosaminyl L-malate deacetylase 1</fullName>
        <ecNumber evidence="1">3.5.1.-</ecNumber>
    </submittedName>
</protein>
<dbReference type="Proteomes" id="UP001139263">
    <property type="component" value="Unassembled WGS sequence"/>
</dbReference>
<dbReference type="AlphaFoldDB" id="A0A9X1VA99"/>
<organism evidence="1 2">
    <name type="scientific">Sulfoacidibacillus ferrooxidans</name>
    <dbReference type="NCBI Taxonomy" id="2005001"/>
    <lineage>
        <taxon>Bacteria</taxon>
        <taxon>Bacillati</taxon>
        <taxon>Bacillota</taxon>
        <taxon>Bacilli</taxon>
        <taxon>Bacillales</taxon>
        <taxon>Alicyclobacillaceae</taxon>
        <taxon>Sulfoacidibacillus</taxon>
    </lineage>
</organism>
<dbReference type="SUPFAM" id="SSF102588">
    <property type="entry name" value="LmbE-like"/>
    <property type="match status" value="1"/>
</dbReference>
<proteinExistence type="predicted"/>
<keyword evidence="2" id="KW-1185">Reference proteome</keyword>
<comment type="caution">
    <text evidence="1">The sequence shown here is derived from an EMBL/GenBank/DDBJ whole genome shotgun (WGS) entry which is preliminary data.</text>
</comment>
<dbReference type="Gene3D" id="3.40.50.10320">
    <property type="entry name" value="LmbE-like"/>
    <property type="match status" value="1"/>
</dbReference>
<dbReference type="GO" id="GO:0019213">
    <property type="term" value="F:deacetylase activity"/>
    <property type="evidence" value="ECO:0007669"/>
    <property type="project" value="InterPro"/>
</dbReference>
<reference evidence="1" key="1">
    <citation type="submission" date="2022-03" db="EMBL/GenBank/DDBJ databases">
        <title>Draft Genome Sequence of Firmicute Strain S0AB, a Heterotrophic Iron/Sulfur-Oxidizing Extreme Acidophile.</title>
        <authorList>
            <person name="Vergara E."/>
            <person name="Pakostova E."/>
            <person name="Johnson D.B."/>
            <person name="Holmes D.S."/>
        </authorList>
    </citation>
    <scope>NUCLEOTIDE SEQUENCE</scope>
    <source>
        <strain evidence="1">S0AB</strain>
    </source>
</reference>
<dbReference type="EC" id="3.5.1.-" evidence="1"/>
<gene>
    <name evidence="1" type="primary">bshB1_2</name>
    <name evidence="1" type="ORF">MM817_02573</name>
</gene>
<dbReference type="EMBL" id="JALBUF010000011">
    <property type="protein sequence ID" value="MCI0184278.1"/>
    <property type="molecule type" value="Genomic_DNA"/>
</dbReference>
<name>A0A9X1VA99_9BACL</name>
<dbReference type="InterPro" id="IPR003737">
    <property type="entry name" value="GlcNAc_PI_deacetylase-related"/>
</dbReference>
<dbReference type="GO" id="GO:0071793">
    <property type="term" value="P:bacillithiol biosynthetic process"/>
    <property type="evidence" value="ECO:0007669"/>
    <property type="project" value="InterPro"/>
</dbReference>
<dbReference type="Pfam" id="PF02585">
    <property type="entry name" value="PIG-L"/>
    <property type="match status" value="1"/>
</dbReference>
<dbReference type="GO" id="GO:0016811">
    <property type="term" value="F:hydrolase activity, acting on carbon-nitrogen (but not peptide) bonds, in linear amides"/>
    <property type="evidence" value="ECO:0007669"/>
    <property type="project" value="TreeGrafter"/>
</dbReference>